<evidence type="ECO:0000259" key="1">
    <source>
        <dbReference type="Pfam" id="PF06722"/>
    </source>
</evidence>
<dbReference type="PANTHER" id="PTHR48050:SF13">
    <property type="entry name" value="STEROL 3-BETA-GLUCOSYLTRANSFERASE UGT80A2"/>
    <property type="match status" value="1"/>
</dbReference>
<dbReference type="RefSeq" id="WP_153479647.1">
    <property type="nucleotide sequence ID" value="NZ_VWNA01000001.1"/>
</dbReference>
<dbReference type="EMBL" id="VWNA01000001">
    <property type="protein sequence ID" value="MQT12372.1"/>
    <property type="molecule type" value="Genomic_DNA"/>
</dbReference>
<name>A0A6A7Y3Q9_9HYPH</name>
<reference evidence="2 3" key="1">
    <citation type="submission" date="2019-09" db="EMBL/GenBank/DDBJ databases">
        <title>Segnochrobactrum spirostomi gen. nov., sp. nov., isolated from the ciliate Spirostomum cf. yagiui and description of a novel family, Segnochrobactraceae fam. nov. within the order Rhizobiales of the class Alphaproteobacteria.</title>
        <authorList>
            <person name="Akter S."/>
            <person name="Shazib S.U.A."/>
            <person name="Shin M.K."/>
        </authorList>
    </citation>
    <scope>NUCLEOTIDE SEQUENCE [LARGE SCALE GENOMIC DNA]</scope>
    <source>
        <strain evidence="2 3">Sp-1</strain>
    </source>
</reference>
<feature type="domain" description="Erythromycin biosynthesis protein CIII-like C-terminal" evidence="1">
    <location>
        <begin position="298"/>
        <end position="393"/>
    </location>
</feature>
<dbReference type="GO" id="GO:0017000">
    <property type="term" value="P:antibiotic biosynthetic process"/>
    <property type="evidence" value="ECO:0007669"/>
    <property type="project" value="UniProtKB-ARBA"/>
</dbReference>
<dbReference type="GO" id="GO:0016758">
    <property type="term" value="F:hexosyltransferase activity"/>
    <property type="evidence" value="ECO:0007669"/>
    <property type="project" value="UniProtKB-ARBA"/>
</dbReference>
<dbReference type="AlphaFoldDB" id="A0A6A7Y3Q9"/>
<dbReference type="Pfam" id="PF06722">
    <property type="entry name" value="EryCIII-like_C"/>
    <property type="match status" value="1"/>
</dbReference>
<dbReference type="InterPro" id="IPR002213">
    <property type="entry name" value="UDP_glucos_trans"/>
</dbReference>
<proteinExistence type="predicted"/>
<dbReference type="Gene3D" id="3.40.50.2000">
    <property type="entry name" value="Glycogen Phosphorylase B"/>
    <property type="match status" value="2"/>
</dbReference>
<protein>
    <submittedName>
        <fullName evidence="2">Glycosyltransferase family 1 protein</fullName>
    </submittedName>
</protein>
<dbReference type="InterPro" id="IPR010610">
    <property type="entry name" value="EryCIII-like_C"/>
</dbReference>
<accession>A0A6A7Y3Q9</accession>
<dbReference type="InterPro" id="IPR050426">
    <property type="entry name" value="Glycosyltransferase_28"/>
</dbReference>
<keyword evidence="2" id="KW-0808">Transferase</keyword>
<gene>
    <name evidence="2" type="ORF">F0357_06775</name>
</gene>
<dbReference type="SUPFAM" id="SSF53756">
    <property type="entry name" value="UDP-Glycosyltransferase/glycogen phosphorylase"/>
    <property type="match status" value="1"/>
</dbReference>
<dbReference type="CDD" id="cd03784">
    <property type="entry name" value="GT1_Gtf-like"/>
    <property type="match status" value="1"/>
</dbReference>
<evidence type="ECO:0000313" key="3">
    <source>
        <dbReference type="Proteomes" id="UP000332515"/>
    </source>
</evidence>
<keyword evidence="3" id="KW-1185">Reference proteome</keyword>
<dbReference type="GO" id="GO:0008194">
    <property type="term" value="F:UDP-glycosyltransferase activity"/>
    <property type="evidence" value="ECO:0007669"/>
    <property type="project" value="InterPro"/>
</dbReference>
<dbReference type="PANTHER" id="PTHR48050">
    <property type="entry name" value="STEROL 3-BETA-GLUCOSYLTRANSFERASE"/>
    <property type="match status" value="1"/>
</dbReference>
<comment type="caution">
    <text evidence="2">The sequence shown here is derived from an EMBL/GenBank/DDBJ whole genome shotgun (WGS) entry which is preliminary data.</text>
</comment>
<organism evidence="2 3">
    <name type="scientific">Segnochrobactrum spirostomi</name>
    <dbReference type="NCBI Taxonomy" id="2608987"/>
    <lineage>
        <taxon>Bacteria</taxon>
        <taxon>Pseudomonadati</taxon>
        <taxon>Pseudomonadota</taxon>
        <taxon>Alphaproteobacteria</taxon>
        <taxon>Hyphomicrobiales</taxon>
        <taxon>Segnochrobactraceae</taxon>
        <taxon>Segnochrobactrum</taxon>
    </lineage>
</organism>
<sequence>MRIVFATLGSLGDLHPMLALAKASRERGHHPVIAAPETHGDYVISHGFEFHPIRPDFSADTLIFLFTDPRHGGERLMREVIFANARETYTDLLEATRGADFLVVGELVYVGQLVARTLGIPWANAMLSPETMFSAYDPSIMPARPEVFPLRRLGAWTHKAIYALARRRTQRWETPVEELQRELGDPNPKELVFGAKFSPHLVLVLFPAFIAAPQPDWPKAAVQTGFPFFHQPHESDTAERIAAFVAAGDPPIVFTLGSTAVYLANDFYDLAATAARKLGRRAILLKGKNKLTVPPGEDILSLDYAPHELVFPHACVIAHHGGIGGCAEVLRSGVPGLVVPFGADQPDNALRLTERGVALTLARGRISEAGLVEKLGAILDDPQMAARARAVAKGIRPEEDMRHSIEAIERVTSASAAEGPRRT</sequence>
<evidence type="ECO:0000313" key="2">
    <source>
        <dbReference type="EMBL" id="MQT12372.1"/>
    </source>
</evidence>
<dbReference type="Proteomes" id="UP000332515">
    <property type="component" value="Unassembled WGS sequence"/>
</dbReference>